<sequence>MRRSGITALAAALVLAACGGGSDTATDGPSDTVSVAPPTTTADADSDGDTDGVTDTSPSTTEPSPTTSTTVAPAPEPIDFSKEPFVVFAPVPPRPDGAPASLPDGLDDFHALFDEDAPWSEALASLDGFKIHSWMIRHYLTDAELIRIAGFLERHDIALIIEAEPLDPPDPAECDHMESYEGPYEIENAARLRDLGITPAAYAIEQPFSYGHRLDTPGACRYELERVLDEVVAWAGELRAIFPEVAIGSIEALWDRPTTTPDDFAIWIDAYTAAMGEPPAFQHVDVNWAIPGWPETLRGIEEVVESRGVPFGPLYNGSGQATNDEWIAQTMQHISTYELMHGGTPGHVTIQSWNSQPDRGLPETETSAMTHLINRYAGARPTFEATVADGVVAGRVVDQAGEPIGGVPVLVETLAGPGTRQQLVLSGEVPVDVTQALLMLRVNVEDSFDVAADVTIHSISYIESESADGASGASLVPNGSFADGLDSWGVYDDNEGSVTAVGDDGDGAMRVSAALGARVLVDGPWFPVTPGADYDVIVDVTVADASSHGAIGLGFLDGDVETQRVVLDVRADDQVLGSTVSDGAGAFTVEFDPAMLGVGATVSIDTPGDLTRWPASHDVS</sequence>
<keyword evidence="2" id="KW-0732">Signal</keyword>
<dbReference type="KEGG" id="aym:YM304_08050"/>
<protein>
    <submittedName>
        <fullName evidence="3">Uncharacterized protein</fullName>
    </submittedName>
</protein>
<proteinExistence type="predicted"/>
<keyword evidence="4" id="KW-1185">Reference proteome</keyword>
<organism evidence="3 4">
    <name type="scientific">Ilumatobacter coccineus (strain NBRC 103263 / KCTC 29153 / YM16-304)</name>
    <dbReference type="NCBI Taxonomy" id="1313172"/>
    <lineage>
        <taxon>Bacteria</taxon>
        <taxon>Bacillati</taxon>
        <taxon>Actinomycetota</taxon>
        <taxon>Acidimicrobiia</taxon>
        <taxon>Acidimicrobiales</taxon>
        <taxon>Ilumatobacteraceae</taxon>
        <taxon>Ilumatobacter</taxon>
    </lineage>
</organism>
<feature type="signal peptide" evidence="2">
    <location>
        <begin position="1"/>
        <end position="25"/>
    </location>
</feature>
<dbReference type="PROSITE" id="PS51257">
    <property type="entry name" value="PROKAR_LIPOPROTEIN"/>
    <property type="match status" value="1"/>
</dbReference>
<dbReference type="EMBL" id="AP012057">
    <property type="protein sequence ID" value="BAN01119.1"/>
    <property type="molecule type" value="Genomic_DNA"/>
</dbReference>
<dbReference type="AlphaFoldDB" id="A0A6C7E7C1"/>
<dbReference type="Gene3D" id="2.60.120.260">
    <property type="entry name" value="Galactose-binding domain-like"/>
    <property type="match status" value="1"/>
</dbReference>
<dbReference type="RefSeq" id="WP_015440367.1">
    <property type="nucleotide sequence ID" value="NC_020520.1"/>
</dbReference>
<dbReference type="OrthoDB" id="8263756at2"/>
<feature type="compositionally biased region" description="Low complexity" evidence="1">
    <location>
        <begin position="53"/>
        <end position="73"/>
    </location>
</feature>
<evidence type="ECO:0000256" key="1">
    <source>
        <dbReference type="SAM" id="MobiDB-lite"/>
    </source>
</evidence>
<feature type="compositionally biased region" description="Low complexity" evidence="1">
    <location>
        <begin position="30"/>
        <end position="43"/>
    </location>
</feature>
<name>A0A6C7E7C1_ILUCY</name>
<accession>A0A6C7E7C1</accession>
<feature type="region of interest" description="Disordered" evidence="1">
    <location>
        <begin position="19"/>
        <end position="76"/>
    </location>
</feature>
<feature type="chain" id="PRO_5038561546" evidence="2">
    <location>
        <begin position="26"/>
        <end position="620"/>
    </location>
</feature>
<evidence type="ECO:0000313" key="4">
    <source>
        <dbReference type="Proteomes" id="UP000011863"/>
    </source>
</evidence>
<evidence type="ECO:0000256" key="2">
    <source>
        <dbReference type="SAM" id="SignalP"/>
    </source>
</evidence>
<gene>
    <name evidence="3" type="ORF">YM304_08050</name>
</gene>
<evidence type="ECO:0000313" key="3">
    <source>
        <dbReference type="EMBL" id="BAN01119.1"/>
    </source>
</evidence>
<reference evidence="3 4" key="1">
    <citation type="journal article" date="2013" name="Int. J. Syst. Evol. Microbiol.">
        <title>Ilumatobacter nonamiense sp. nov. and Ilumatobacter coccineum sp. nov., isolated from seashore sand.</title>
        <authorList>
            <person name="Matsumoto A."/>
            <person name="Kasai H."/>
            <person name="Matsuo Y."/>
            <person name="Shizuri Y."/>
            <person name="Ichikawa N."/>
            <person name="Fujita N."/>
            <person name="Omura S."/>
            <person name="Takahashi Y."/>
        </authorList>
    </citation>
    <scope>NUCLEOTIDE SEQUENCE [LARGE SCALE GENOMIC DNA]</scope>
    <source>
        <strain evidence="4">NBRC 103263 / KCTC 29153 / YM16-304</strain>
    </source>
</reference>
<dbReference type="Proteomes" id="UP000011863">
    <property type="component" value="Chromosome"/>
</dbReference>